<dbReference type="SMART" id="SM00409">
    <property type="entry name" value="IG"/>
    <property type="match status" value="1"/>
</dbReference>
<dbReference type="PROSITE" id="PS50835">
    <property type="entry name" value="IG_LIKE"/>
    <property type="match status" value="1"/>
</dbReference>
<organism evidence="6 7">
    <name type="scientific">Myodes glareolus</name>
    <name type="common">Bank vole</name>
    <name type="synonym">Clethrionomys glareolus</name>
    <dbReference type="NCBI Taxonomy" id="447135"/>
    <lineage>
        <taxon>Eukaryota</taxon>
        <taxon>Metazoa</taxon>
        <taxon>Chordata</taxon>
        <taxon>Craniata</taxon>
        <taxon>Vertebrata</taxon>
        <taxon>Euteleostomi</taxon>
        <taxon>Mammalia</taxon>
        <taxon>Eutheria</taxon>
        <taxon>Euarchontoglires</taxon>
        <taxon>Glires</taxon>
        <taxon>Rodentia</taxon>
        <taxon>Myomorpha</taxon>
        <taxon>Muroidea</taxon>
        <taxon>Cricetidae</taxon>
        <taxon>Arvicolinae</taxon>
        <taxon>Myodes</taxon>
    </lineage>
</organism>
<feature type="domain" description="Ig-like" evidence="5">
    <location>
        <begin position="47"/>
        <end position="144"/>
    </location>
</feature>
<comment type="caution">
    <text evidence="6">The sequence shown here is derived from an EMBL/GenBank/DDBJ whole genome shotgun (WGS) entry which is preliminary data.</text>
</comment>
<name>A0AAW0H4V0_MYOGA</name>
<dbReference type="InterPro" id="IPR050150">
    <property type="entry name" value="IgV_Light_Chain"/>
</dbReference>
<dbReference type="GO" id="GO:0005886">
    <property type="term" value="C:plasma membrane"/>
    <property type="evidence" value="ECO:0007669"/>
    <property type="project" value="UniProtKB-ARBA"/>
</dbReference>
<proteinExistence type="predicted"/>
<dbReference type="InterPro" id="IPR007110">
    <property type="entry name" value="Ig-like_dom"/>
</dbReference>
<evidence type="ECO:0000256" key="3">
    <source>
        <dbReference type="ARBA" id="ARBA00023157"/>
    </source>
</evidence>
<dbReference type="CDD" id="cd04980">
    <property type="entry name" value="IgV_L_kappa"/>
    <property type="match status" value="1"/>
</dbReference>
<dbReference type="Proteomes" id="UP001488838">
    <property type="component" value="Unassembled WGS sequence"/>
</dbReference>
<dbReference type="EMBL" id="JBBHLL010000822">
    <property type="protein sequence ID" value="KAK7797488.1"/>
    <property type="molecule type" value="Genomic_DNA"/>
</dbReference>
<keyword evidence="7" id="KW-1185">Reference proteome</keyword>
<keyword evidence="3" id="KW-1015">Disulfide bond</keyword>
<evidence type="ECO:0000256" key="1">
    <source>
        <dbReference type="ARBA" id="ARBA00022859"/>
    </source>
</evidence>
<evidence type="ECO:0000256" key="2">
    <source>
        <dbReference type="ARBA" id="ARBA00023130"/>
    </source>
</evidence>
<keyword evidence="2" id="KW-1064">Adaptive immunity</keyword>
<evidence type="ECO:0000313" key="6">
    <source>
        <dbReference type="EMBL" id="KAK7797488.1"/>
    </source>
</evidence>
<dbReference type="InterPro" id="IPR003599">
    <property type="entry name" value="Ig_sub"/>
</dbReference>
<keyword evidence="4" id="KW-1280">Immunoglobulin</keyword>
<dbReference type="SUPFAM" id="SSF48726">
    <property type="entry name" value="Immunoglobulin"/>
    <property type="match status" value="1"/>
</dbReference>
<evidence type="ECO:0000313" key="7">
    <source>
        <dbReference type="Proteomes" id="UP001488838"/>
    </source>
</evidence>
<dbReference type="Gene3D" id="2.60.40.10">
    <property type="entry name" value="Immunoglobulins"/>
    <property type="match status" value="1"/>
</dbReference>
<dbReference type="SMART" id="SM00406">
    <property type="entry name" value="IGv"/>
    <property type="match status" value="1"/>
</dbReference>
<accession>A0AAW0H4V0</accession>
<dbReference type="Pfam" id="PF07686">
    <property type="entry name" value="V-set"/>
    <property type="match status" value="1"/>
</dbReference>
<dbReference type="InterPro" id="IPR013783">
    <property type="entry name" value="Ig-like_fold"/>
</dbReference>
<dbReference type="FunFam" id="2.60.40.10:FF:000212">
    <property type="entry name" value="Immunoglobulin kappa chain variable 12-38"/>
    <property type="match status" value="1"/>
</dbReference>
<gene>
    <name evidence="6" type="ORF">U0070_001661</name>
</gene>
<dbReference type="GO" id="GO:0002250">
    <property type="term" value="P:adaptive immune response"/>
    <property type="evidence" value="ECO:0007669"/>
    <property type="project" value="UniProtKB-KW"/>
</dbReference>
<reference evidence="6 7" key="1">
    <citation type="journal article" date="2023" name="bioRxiv">
        <title>Conserved and derived expression patterns and positive selection on dental genes reveal complex evolutionary context of ever-growing rodent molars.</title>
        <authorList>
            <person name="Calamari Z.T."/>
            <person name="Song A."/>
            <person name="Cohen E."/>
            <person name="Akter M."/>
            <person name="Roy R.D."/>
            <person name="Hallikas O."/>
            <person name="Christensen M.M."/>
            <person name="Li P."/>
            <person name="Marangoni P."/>
            <person name="Jernvall J."/>
            <person name="Klein O.D."/>
        </authorList>
    </citation>
    <scope>NUCLEOTIDE SEQUENCE [LARGE SCALE GENOMIC DNA]</scope>
    <source>
        <strain evidence="6">V071</strain>
    </source>
</reference>
<dbReference type="GO" id="GO:0005576">
    <property type="term" value="C:extracellular region"/>
    <property type="evidence" value="ECO:0007669"/>
    <property type="project" value="UniProtKB-ARBA"/>
</dbReference>
<protein>
    <recommendedName>
        <fullName evidence="5">Ig-like domain-containing protein</fullName>
    </recommendedName>
</protein>
<dbReference type="PANTHER" id="PTHR23267">
    <property type="entry name" value="IMMUNOGLOBULIN LIGHT CHAIN"/>
    <property type="match status" value="1"/>
</dbReference>
<evidence type="ECO:0000259" key="5">
    <source>
        <dbReference type="PROSITE" id="PS50835"/>
    </source>
</evidence>
<keyword evidence="1" id="KW-0391">Immunity</keyword>
<dbReference type="InterPro" id="IPR036179">
    <property type="entry name" value="Ig-like_dom_sf"/>
</dbReference>
<dbReference type="AlphaFoldDB" id="A0AAW0H4V0"/>
<evidence type="ECO:0000256" key="4">
    <source>
        <dbReference type="ARBA" id="ARBA00043265"/>
    </source>
</evidence>
<dbReference type="GO" id="GO:0019814">
    <property type="term" value="C:immunoglobulin complex"/>
    <property type="evidence" value="ECO:0007669"/>
    <property type="project" value="UniProtKB-KW"/>
</dbReference>
<sequence length="148" mass="16353">MVMRAPAQLLGLLLLWFPGKKKKEHNMNFIVTLRLVLIGICGGSCDIQMIQSPSSLSASLRDKVTISCQASQNIGKYLYWFQQKPGKSPKRLIYYVSNLADGVPSRFSGSGSGTDFTLTISSVEPEDFATYYCLQTNEAPHTVVQVIT</sequence>
<dbReference type="InterPro" id="IPR013106">
    <property type="entry name" value="Ig_V-set"/>
</dbReference>